<dbReference type="Proteomes" id="UP000829720">
    <property type="component" value="Unassembled WGS sequence"/>
</dbReference>
<protein>
    <submittedName>
        <fullName evidence="2">Uncharacterized protein</fullName>
    </submittedName>
</protein>
<feature type="region of interest" description="Disordered" evidence="1">
    <location>
        <begin position="189"/>
        <end position="214"/>
    </location>
</feature>
<reference evidence="2" key="1">
    <citation type="submission" date="2021-01" db="EMBL/GenBank/DDBJ databases">
        <authorList>
            <person name="Zahm M."/>
            <person name="Roques C."/>
            <person name="Cabau C."/>
            <person name="Klopp C."/>
            <person name="Donnadieu C."/>
            <person name="Jouanno E."/>
            <person name="Lampietro C."/>
            <person name="Louis A."/>
            <person name="Herpin A."/>
            <person name="Echchiki A."/>
            <person name="Berthelot C."/>
            <person name="Parey E."/>
            <person name="Roest-Crollius H."/>
            <person name="Braasch I."/>
            <person name="Postlethwait J."/>
            <person name="Bobe J."/>
            <person name="Montfort J."/>
            <person name="Bouchez O."/>
            <person name="Begum T."/>
            <person name="Mejri S."/>
            <person name="Adams A."/>
            <person name="Chen W.-J."/>
            <person name="Guiguen Y."/>
        </authorList>
    </citation>
    <scope>NUCLEOTIDE SEQUENCE</scope>
    <source>
        <tissue evidence="2">Blood</tissue>
    </source>
</reference>
<feature type="region of interest" description="Disordered" evidence="1">
    <location>
        <begin position="29"/>
        <end position="61"/>
    </location>
</feature>
<sequence>MGEELRRVSKAPILSDLSKKKLEEEELRAEKGMRKFRRRQDAPLPNPLKNETRMKMKQRKKGPPLNLKEFFLFKIPKCYIVFLTIHLLWSPVAGYPTSQRSKQTEPEQMCEVCLDHRCATDVRKIYVSGKDNPIWNGHGNHPDCSKDNLKANVPCQMMNGRLVVLSNKHHDFEGDESFRRENIACSQLNFNHSKREDPSNRKVDPTPSTNGTGGSQQAIIRICVGGLLLLVLFG</sequence>
<evidence type="ECO:0000313" key="2">
    <source>
        <dbReference type="EMBL" id="KAI1893207.1"/>
    </source>
</evidence>
<evidence type="ECO:0000256" key="1">
    <source>
        <dbReference type="SAM" id="MobiDB-lite"/>
    </source>
</evidence>
<dbReference type="EMBL" id="JAERUA010000011">
    <property type="protein sequence ID" value="KAI1893207.1"/>
    <property type="molecule type" value="Genomic_DNA"/>
</dbReference>
<evidence type="ECO:0000313" key="3">
    <source>
        <dbReference type="Proteomes" id="UP000829720"/>
    </source>
</evidence>
<comment type="caution">
    <text evidence="2">The sequence shown here is derived from an EMBL/GenBank/DDBJ whole genome shotgun (WGS) entry which is preliminary data.</text>
</comment>
<proteinExistence type="predicted"/>
<feature type="compositionally biased region" description="Basic and acidic residues" evidence="1">
    <location>
        <begin position="193"/>
        <end position="204"/>
    </location>
</feature>
<organism evidence="2 3">
    <name type="scientific">Albula goreensis</name>
    <dbReference type="NCBI Taxonomy" id="1534307"/>
    <lineage>
        <taxon>Eukaryota</taxon>
        <taxon>Metazoa</taxon>
        <taxon>Chordata</taxon>
        <taxon>Craniata</taxon>
        <taxon>Vertebrata</taxon>
        <taxon>Euteleostomi</taxon>
        <taxon>Actinopterygii</taxon>
        <taxon>Neopterygii</taxon>
        <taxon>Teleostei</taxon>
        <taxon>Albuliformes</taxon>
        <taxon>Albulidae</taxon>
        <taxon>Albula</taxon>
    </lineage>
</organism>
<accession>A0A8T3DCB0</accession>
<name>A0A8T3DCB0_9TELE</name>
<keyword evidence="3" id="KW-1185">Reference proteome</keyword>
<dbReference type="AlphaFoldDB" id="A0A8T3DCB0"/>
<gene>
    <name evidence="2" type="ORF">AGOR_G00121320</name>
</gene>
<dbReference type="OrthoDB" id="8975584at2759"/>